<dbReference type="PANTHER" id="PTHR48079:SF6">
    <property type="entry name" value="NAD(P)-BINDING DOMAIN-CONTAINING PROTEIN-RELATED"/>
    <property type="match status" value="1"/>
</dbReference>
<feature type="domain" description="NAD-dependent epimerase/dehydratase" evidence="2">
    <location>
        <begin position="3"/>
        <end position="182"/>
    </location>
</feature>
<evidence type="ECO:0000256" key="1">
    <source>
        <dbReference type="SAM" id="MobiDB-lite"/>
    </source>
</evidence>
<feature type="region of interest" description="Disordered" evidence="1">
    <location>
        <begin position="352"/>
        <end position="377"/>
    </location>
</feature>
<dbReference type="GO" id="GO:0005737">
    <property type="term" value="C:cytoplasm"/>
    <property type="evidence" value="ECO:0007669"/>
    <property type="project" value="TreeGrafter"/>
</dbReference>
<dbReference type="RefSeq" id="WP_406829329.1">
    <property type="nucleotide sequence ID" value="NZ_CP157483.1"/>
</dbReference>
<dbReference type="EMBL" id="CP157483">
    <property type="protein sequence ID" value="XBO41929.1"/>
    <property type="molecule type" value="Genomic_DNA"/>
</dbReference>
<sequence>MRIAVTGATGLVGGRVVEAARSAGHDVVAVVRPGSADPRSPLVIGGLQVERRSADLTDHRALAESFAGCEGLVHCAAVYAFGAARADEVSRVNGDGTRSVLRAAAAAGVQRAVVTSSSVTRGSSTAARSRTERDVLGDEPAPAYYASKVAQEEAALEASEVHGIPVVLALPTVVLGGPFARLAPSNAIVLRYLLDPTRSTFPGGCNVVDARDVGAGHVALLEGGTPGERYLLGGEDVTWRMLHTLVSDLAGLPGPFGELAAANAFAVAAASEWWASLSGATPLSTRDEATTVGRFYWYSSARANELGYAARPARAAVAASLAWLAVSPDLPRWAREGLRLCSEVRGARELVPAPLTDPAAVSPRPRPSPPAWPRRRR</sequence>
<dbReference type="GO" id="GO:0004029">
    <property type="term" value="F:aldehyde dehydrogenase (NAD+) activity"/>
    <property type="evidence" value="ECO:0007669"/>
    <property type="project" value="TreeGrafter"/>
</dbReference>
<gene>
    <name evidence="3" type="ORF">ABEG17_10005</name>
</gene>
<proteinExistence type="predicted"/>
<dbReference type="InterPro" id="IPR001509">
    <property type="entry name" value="Epimerase_deHydtase"/>
</dbReference>
<dbReference type="Pfam" id="PF01370">
    <property type="entry name" value="Epimerase"/>
    <property type="match status" value="1"/>
</dbReference>
<name>A0AAU7JP74_9MICO</name>
<protein>
    <submittedName>
        <fullName evidence="3">NAD-dependent epimerase/dehydratase family protein</fullName>
    </submittedName>
</protein>
<organism evidence="3">
    <name type="scientific">Pedococcus sp. KACC 23699</name>
    <dbReference type="NCBI Taxonomy" id="3149228"/>
    <lineage>
        <taxon>Bacteria</taxon>
        <taxon>Bacillati</taxon>
        <taxon>Actinomycetota</taxon>
        <taxon>Actinomycetes</taxon>
        <taxon>Micrococcales</taxon>
        <taxon>Intrasporangiaceae</taxon>
        <taxon>Pedococcus</taxon>
    </lineage>
</organism>
<accession>A0AAU7JP74</accession>
<dbReference type="InterPro" id="IPR036291">
    <property type="entry name" value="NAD(P)-bd_dom_sf"/>
</dbReference>
<evidence type="ECO:0000259" key="2">
    <source>
        <dbReference type="Pfam" id="PF01370"/>
    </source>
</evidence>
<dbReference type="InterPro" id="IPR051783">
    <property type="entry name" value="NAD(P)-dependent_oxidoreduct"/>
</dbReference>
<evidence type="ECO:0000313" key="3">
    <source>
        <dbReference type="EMBL" id="XBO41929.1"/>
    </source>
</evidence>
<dbReference type="PANTHER" id="PTHR48079">
    <property type="entry name" value="PROTEIN YEEZ"/>
    <property type="match status" value="1"/>
</dbReference>
<dbReference type="Gene3D" id="3.40.50.720">
    <property type="entry name" value="NAD(P)-binding Rossmann-like Domain"/>
    <property type="match status" value="1"/>
</dbReference>
<feature type="compositionally biased region" description="Pro residues" evidence="1">
    <location>
        <begin position="364"/>
        <end position="377"/>
    </location>
</feature>
<reference evidence="3" key="1">
    <citation type="submission" date="2024-05" db="EMBL/GenBank/DDBJ databases">
        <authorList>
            <person name="Kim S."/>
            <person name="Heo J."/>
            <person name="Choi H."/>
            <person name="Choi Y."/>
            <person name="Kwon S.-W."/>
            <person name="Kim Y."/>
        </authorList>
    </citation>
    <scope>NUCLEOTIDE SEQUENCE</scope>
    <source>
        <strain evidence="3">KACC 23699</strain>
    </source>
</reference>
<dbReference type="SUPFAM" id="SSF51735">
    <property type="entry name" value="NAD(P)-binding Rossmann-fold domains"/>
    <property type="match status" value="1"/>
</dbReference>
<dbReference type="AlphaFoldDB" id="A0AAU7JP74"/>